<name>A0A5N5WCX0_STRMB</name>
<dbReference type="Proteomes" id="UP000327000">
    <property type="component" value="Unassembled WGS sequence"/>
</dbReference>
<evidence type="ECO:0000313" key="1">
    <source>
        <dbReference type="EMBL" id="KAB7850122.1"/>
    </source>
</evidence>
<proteinExistence type="predicted"/>
<accession>A0A5N5WCX0</accession>
<keyword evidence="2" id="KW-1185">Reference proteome</keyword>
<dbReference type="OrthoDB" id="4063801at2"/>
<protein>
    <submittedName>
        <fullName evidence="1">Uncharacterized protein</fullName>
    </submittedName>
</protein>
<sequence length="383" mass="40272">MTLLSRLGWVGIAKESTQGTFLAPTFYLPVTKSDFNIEYTQLKDESYRANDTNLQGLYQGVGQTTASLELAAYPDCIGYLLRVIGPDTVTAGVSTTLSSSTTVGATSISTVATIPAGSTIAIDTSTSLEYAVTGTPSGSGPYTIPITTPAGGLTKSHSSAVTVISQTTHTFKQSTTVAKPTYSLVDYNVFETWGYPGTMLSEVGIKIDPKGMATLDAKVTGWIGSVQTGLAAPTFTSVQPMLGWQWAMTNAGSSSTRGLSYDLTLKRDIDAIHASNGSQQPRQVFSGVLDADIKYKAIYESDADYNLYLQALQTSPTSAVLTQPVTAGGASLALTTTTPGWSKGGYDKGGTYVTADFEISGIYNTSDAGAIQAVLKNWVTSAY</sequence>
<gene>
    <name evidence="1" type="ORF">FRZ00_05845</name>
</gene>
<dbReference type="RefSeq" id="WP_152262661.1">
    <property type="nucleotide sequence ID" value="NZ_VOKX01000009.1"/>
</dbReference>
<evidence type="ECO:0000313" key="2">
    <source>
        <dbReference type="Proteomes" id="UP000327000"/>
    </source>
</evidence>
<organism evidence="1 2">
    <name type="scientific">Streptomyces mobaraensis</name>
    <name type="common">Streptoverticillium mobaraense</name>
    <dbReference type="NCBI Taxonomy" id="35621"/>
    <lineage>
        <taxon>Bacteria</taxon>
        <taxon>Bacillati</taxon>
        <taxon>Actinomycetota</taxon>
        <taxon>Actinomycetes</taxon>
        <taxon>Kitasatosporales</taxon>
        <taxon>Streptomycetaceae</taxon>
        <taxon>Streptomyces</taxon>
    </lineage>
</organism>
<dbReference type="AlphaFoldDB" id="A0A5N5WCX0"/>
<comment type="caution">
    <text evidence="1">The sequence shown here is derived from an EMBL/GenBank/DDBJ whole genome shotgun (WGS) entry which is preliminary data.</text>
</comment>
<dbReference type="EMBL" id="VOKX01000009">
    <property type="protein sequence ID" value="KAB7850122.1"/>
    <property type="molecule type" value="Genomic_DNA"/>
</dbReference>
<reference evidence="1 2" key="1">
    <citation type="journal article" date="2019" name="Microb. Cell Fact.">
        <title>Exploring novel herbicidin analogues by transcriptional regulator overexpression and MS/MS molecular networking.</title>
        <authorList>
            <person name="Shi Y."/>
            <person name="Gu R."/>
            <person name="Li Y."/>
            <person name="Wang X."/>
            <person name="Ren W."/>
            <person name="Li X."/>
            <person name="Wang L."/>
            <person name="Xie Y."/>
            <person name="Hong B."/>
        </authorList>
    </citation>
    <scope>NUCLEOTIDE SEQUENCE [LARGE SCALE GENOMIC DNA]</scope>
    <source>
        <strain evidence="1 2">US-43</strain>
    </source>
</reference>